<protein>
    <submittedName>
        <fullName evidence="1">Gag polyprotein-related</fullName>
    </submittedName>
</protein>
<dbReference type="AlphaFoldDB" id="A0A392PN10"/>
<feature type="non-terminal residue" evidence="1">
    <location>
        <position position="166"/>
    </location>
</feature>
<proteinExistence type="predicted"/>
<reference evidence="1 2" key="1">
    <citation type="journal article" date="2018" name="Front. Plant Sci.">
        <title>Red Clover (Trifolium pratense) and Zigzag Clover (T. medium) - A Picture of Genomic Similarities and Differences.</title>
        <authorList>
            <person name="Dluhosova J."/>
            <person name="Istvanek J."/>
            <person name="Nedelnik J."/>
            <person name="Repkova J."/>
        </authorList>
    </citation>
    <scope>NUCLEOTIDE SEQUENCE [LARGE SCALE GENOMIC DNA]</scope>
    <source>
        <strain evidence="2">cv. 10/8</strain>
        <tissue evidence="1">Leaf</tissue>
    </source>
</reference>
<keyword evidence="2" id="KW-1185">Reference proteome</keyword>
<accession>A0A392PN10</accession>
<name>A0A392PN10_9FABA</name>
<dbReference type="EMBL" id="LXQA010083566">
    <property type="protein sequence ID" value="MCI12285.1"/>
    <property type="molecule type" value="Genomic_DNA"/>
</dbReference>
<dbReference type="Proteomes" id="UP000265520">
    <property type="component" value="Unassembled WGS sequence"/>
</dbReference>
<organism evidence="1 2">
    <name type="scientific">Trifolium medium</name>
    <dbReference type="NCBI Taxonomy" id="97028"/>
    <lineage>
        <taxon>Eukaryota</taxon>
        <taxon>Viridiplantae</taxon>
        <taxon>Streptophyta</taxon>
        <taxon>Embryophyta</taxon>
        <taxon>Tracheophyta</taxon>
        <taxon>Spermatophyta</taxon>
        <taxon>Magnoliopsida</taxon>
        <taxon>eudicotyledons</taxon>
        <taxon>Gunneridae</taxon>
        <taxon>Pentapetalae</taxon>
        <taxon>rosids</taxon>
        <taxon>fabids</taxon>
        <taxon>Fabales</taxon>
        <taxon>Fabaceae</taxon>
        <taxon>Papilionoideae</taxon>
        <taxon>50 kb inversion clade</taxon>
        <taxon>NPAAA clade</taxon>
        <taxon>Hologalegina</taxon>
        <taxon>IRL clade</taxon>
        <taxon>Trifolieae</taxon>
        <taxon>Trifolium</taxon>
    </lineage>
</organism>
<sequence length="166" mass="18649">MEFLGLSRGTLSVAKYATKFEDLSRYCPHYNAAENETSKCVKFESGSRPEIRYGIGYPEIRQSATLVNTSRIYEETTKPRLATTRFEWKKEHGEGDTIPVASGMVVHDTREPSARQRLRDVSNVENRDTSPLKQVTELLHSLAKCTGFPHLKHLGASVLHSAILCP</sequence>
<evidence type="ECO:0000313" key="1">
    <source>
        <dbReference type="EMBL" id="MCI12285.1"/>
    </source>
</evidence>
<comment type="caution">
    <text evidence="1">The sequence shown here is derived from an EMBL/GenBank/DDBJ whole genome shotgun (WGS) entry which is preliminary data.</text>
</comment>
<evidence type="ECO:0000313" key="2">
    <source>
        <dbReference type="Proteomes" id="UP000265520"/>
    </source>
</evidence>